<feature type="region of interest" description="Disordered" evidence="8">
    <location>
        <begin position="1"/>
        <end position="21"/>
    </location>
</feature>
<feature type="compositionally biased region" description="Low complexity" evidence="8">
    <location>
        <begin position="70"/>
        <end position="85"/>
    </location>
</feature>
<evidence type="ECO:0000256" key="7">
    <source>
        <dbReference type="ARBA" id="ARBA00023242"/>
    </source>
</evidence>
<dbReference type="GO" id="GO:0003700">
    <property type="term" value="F:DNA-binding transcription factor activity"/>
    <property type="evidence" value="ECO:0007669"/>
    <property type="project" value="InterPro"/>
</dbReference>
<name>A0AAD4USH0_PRUDU</name>
<organism evidence="10 11">
    <name type="scientific">Prunus dulcis</name>
    <name type="common">Almond</name>
    <name type="synonym">Amygdalus dulcis</name>
    <dbReference type="NCBI Taxonomy" id="3755"/>
    <lineage>
        <taxon>Eukaryota</taxon>
        <taxon>Viridiplantae</taxon>
        <taxon>Streptophyta</taxon>
        <taxon>Embryophyta</taxon>
        <taxon>Tracheophyta</taxon>
        <taxon>Spermatophyta</taxon>
        <taxon>Magnoliopsida</taxon>
        <taxon>eudicotyledons</taxon>
        <taxon>Gunneridae</taxon>
        <taxon>Pentapetalae</taxon>
        <taxon>rosids</taxon>
        <taxon>fabids</taxon>
        <taxon>Rosales</taxon>
        <taxon>Rosaceae</taxon>
        <taxon>Amygdaloideae</taxon>
        <taxon>Amygdaleae</taxon>
        <taxon>Prunus</taxon>
    </lineage>
</organism>
<evidence type="ECO:0000256" key="2">
    <source>
        <dbReference type="ARBA" id="ARBA00022771"/>
    </source>
</evidence>
<feature type="region of interest" description="Disordered" evidence="8">
    <location>
        <begin position="67"/>
        <end position="93"/>
    </location>
</feature>
<dbReference type="PANTHER" id="PTHR31992:SF316">
    <property type="entry name" value="DOF ZINC FINGER PROTEIN DOF1.2"/>
    <property type="match status" value="1"/>
</dbReference>
<evidence type="ECO:0000259" key="9">
    <source>
        <dbReference type="Pfam" id="PF02701"/>
    </source>
</evidence>
<sequence>MLQCPSWGVHHEWTRDHGTSPTLRRYWTKGGSLRNLPVGGGCRKNRRGKAAKLSAWLTPPASLSYFNHNSSSSDDTSGQYSSGTDNQPGGGKGSDIDLAAVFAKFLNNKLLQPC</sequence>
<dbReference type="GO" id="GO:0008270">
    <property type="term" value="F:zinc ion binding"/>
    <property type="evidence" value="ECO:0007669"/>
    <property type="project" value="UniProtKB-KW"/>
</dbReference>
<keyword evidence="3" id="KW-0862">Zinc</keyword>
<feature type="domain" description="Dof-type" evidence="9">
    <location>
        <begin position="24"/>
        <end position="47"/>
    </location>
</feature>
<accession>A0AAD4USH0</accession>
<keyword evidence="7" id="KW-0539">Nucleus</keyword>
<feature type="compositionally biased region" description="Basic and acidic residues" evidence="8">
    <location>
        <begin position="9"/>
        <end position="18"/>
    </location>
</feature>
<evidence type="ECO:0000313" key="11">
    <source>
        <dbReference type="Proteomes" id="UP001054821"/>
    </source>
</evidence>
<evidence type="ECO:0000256" key="3">
    <source>
        <dbReference type="ARBA" id="ARBA00022833"/>
    </source>
</evidence>
<evidence type="ECO:0000256" key="5">
    <source>
        <dbReference type="ARBA" id="ARBA00023125"/>
    </source>
</evidence>
<proteinExistence type="predicted"/>
<dbReference type="GO" id="GO:0003677">
    <property type="term" value="F:DNA binding"/>
    <property type="evidence" value="ECO:0007669"/>
    <property type="project" value="UniProtKB-KW"/>
</dbReference>
<keyword evidence="5" id="KW-0238">DNA-binding</keyword>
<dbReference type="AlphaFoldDB" id="A0AAD4USH0"/>
<dbReference type="InterPro" id="IPR045174">
    <property type="entry name" value="Dof"/>
</dbReference>
<protein>
    <recommendedName>
        <fullName evidence="9">Dof-type domain-containing protein</fullName>
    </recommendedName>
</protein>
<dbReference type="InterPro" id="IPR003851">
    <property type="entry name" value="Znf_Dof"/>
</dbReference>
<dbReference type="EMBL" id="JAJFAZ020000008">
    <property type="protein sequence ID" value="KAI5311954.1"/>
    <property type="molecule type" value="Genomic_DNA"/>
</dbReference>
<gene>
    <name evidence="10" type="ORF">L3X38_041127</name>
</gene>
<keyword evidence="11" id="KW-1185">Reference proteome</keyword>
<evidence type="ECO:0000256" key="6">
    <source>
        <dbReference type="ARBA" id="ARBA00023163"/>
    </source>
</evidence>
<keyword evidence="1" id="KW-0479">Metal-binding</keyword>
<comment type="caution">
    <text evidence="10">The sequence shown here is derived from an EMBL/GenBank/DDBJ whole genome shotgun (WGS) entry which is preliminary data.</text>
</comment>
<dbReference type="PANTHER" id="PTHR31992">
    <property type="entry name" value="DOF ZINC FINGER PROTEIN DOF1.4-RELATED"/>
    <property type="match status" value="1"/>
</dbReference>
<evidence type="ECO:0000313" key="10">
    <source>
        <dbReference type="EMBL" id="KAI5311954.1"/>
    </source>
</evidence>
<keyword evidence="2" id="KW-0863">Zinc-finger</keyword>
<evidence type="ECO:0000256" key="8">
    <source>
        <dbReference type="SAM" id="MobiDB-lite"/>
    </source>
</evidence>
<dbReference type="Pfam" id="PF02701">
    <property type="entry name" value="Zn_ribbon_Dof"/>
    <property type="match status" value="1"/>
</dbReference>
<evidence type="ECO:0000256" key="1">
    <source>
        <dbReference type="ARBA" id="ARBA00022723"/>
    </source>
</evidence>
<keyword evidence="4" id="KW-0805">Transcription regulation</keyword>
<evidence type="ECO:0000256" key="4">
    <source>
        <dbReference type="ARBA" id="ARBA00023015"/>
    </source>
</evidence>
<reference evidence="10 11" key="1">
    <citation type="journal article" date="2022" name="G3 (Bethesda)">
        <title>Whole-genome sequence and methylome profiling of the almond [Prunus dulcis (Mill.) D.A. Webb] cultivar 'Nonpareil'.</title>
        <authorList>
            <person name="D'Amico-Willman K.M."/>
            <person name="Ouma W.Z."/>
            <person name="Meulia T."/>
            <person name="Sideli G.M."/>
            <person name="Gradziel T.M."/>
            <person name="Fresnedo-Ramirez J."/>
        </authorList>
    </citation>
    <scope>NUCLEOTIDE SEQUENCE [LARGE SCALE GENOMIC DNA]</scope>
    <source>
        <strain evidence="10">Clone GOH B32 T37-40</strain>
    </source>
</reference>
<dbReference type="Proteomes" id="UP001054821">
    <property type="component" value="Chromosome 8"/>
</dbReference>
<keyword evidence="6" id="KW-0804">Transcription</keyword>